<dbReference type="InterPro" id="IPR015590">
    <property type="entry name" value="Aldehyde_DH_dom"/>
</dbReference>
<dbReference type="PROSITE" id="PS00070">
    <property type="entry name" value="ALDEHYDE_DEHYDR_CYS"/>
    <property type="match status" value="1"/>
</dbReference>
<dbReference type="OrthoDB" id="6882680at2"/>
<dbReference type="InterPro" id="IPR016160">
    <property type="entry name" value="Ald_DH_CS_CYS"/>
</dbReference>
<evidence type="ECO:0000256" key="4">
    <source>
        <dbReference type="ARBA" id="ARBA00049194"/>
    </source>
</evidence>
<dbReference type="EC" id="1.2.1.3" evidence="3"/>
<evidence type="ECO:0000256" key="5">
    <source>
        <dbReference type="PROSITE-ProRule" id="PRU10007"/>
    </source>
</evidence>
<protein>
    <recommendedName>
        <fullName evidence="3">aldehyde dehydrogenase (NAD(+))</fullName>
        <ecNumber evidence="3">1.2.1.3</ecNumber>
    </recommendedName>
</protein>
<dbReference type="AlphaFoldDB" id="A0A839RJT8"/>
<feature type="domain" description="Aldehyde dehydrogenase" evidence="7">
    <location>
        <begin position="16"/>
        <end position="469"/>
    </location>
</feature>
<dbReference type="CDD" id="cd07138">
    <property type="entry name" value="ALDH_CddD_SSP0762"/>
    <property type="match status" value="1"/>
</dbReference>
<dbReference type="FunFam" id="3.40.309.10:FF:000012">
    <property type="entry name" value="Betaine aldehyde dehydrogenase"/>
    <property type="match status" value="1"/>
</dbReference>
<evidence type="ECO:0000256" key="6">
    <source>
        <dbReference type="RuleBase" id="RU003345"/>
    </source>
</evidence>
<dbReference type="Proteomes" id="UP000567922">
    <property type="component" value="Unassembled WGS sequence"/>
</dbReference>
<dbReference type="InterPro" id="IPR029510">
    <property type="entry name" value="Ald_DH_CS_GLU"/>
</dbReference>
<dbReference type="Gene3D" id="3.40.309.10">
    <property type="entry name" value="Aldehyde Dehydrogenase, Chain A, domain 2"/>
    <property type="match status" value="1"/>
</dbReference>
<dbReference type="PANTHER" id="PTHR42804">
    <property type="entry name" value="ALDEHYDE DEHYDROGENASE"/>
    <property type="match status" value="1"/>
</dbReference>
<feature type="active site" evidence="5">
    <location>
        <position position="245"/>
    </location>
</feature>
<dbReference type="InterPro" id="IPR016162">
    <property type="entry name" value="Ald_DH_N"/>
</dbReference>
<dbReference type="Gene3D" id="3.40.605.10">
    <property type="entry name" value="Aldehyde Dehydrogenase, Chain A, domain 1"/>
    <property type="match status" value="1"/>
</dbReference>
<dbReference type="FunFam" id="3.40.605.10:FF:000007">
    <property type="entry name" value="NAD/NADP-dependent betaine aldehyde dehydrogenase"/>
    <property type="match status" value="1"/>
</dbReference>
<dbReference type="InterPro" id="IPR016163">
    <property type="entry name" value="Ald_DH_C"/>
</dbReference>
<evidence type="ECO:0000256" key="1">
    <source>
        <dbReference type="ARBA" id="ARBA00009986"/>
    </source>
</evidence>
<keyword evidence="2 6" id="KW-0560">Oxidoreductase</keyword>
<dbReference type="RefSeq" id="WP_064439040.1">
    <property type="nucleotide sequence ID" value="NZ_BDDI01000002.1"/>
</dbReference>
<accession>A0A839RJT8</accession>
<sequence length="473" mass="50175">MIQHDSHFIDGHWQISHGIDRLEVVNAASEEVMATIPVGDARDANAAVSAARTAFEAWSATPPAERAGYLKRAAEALQLRQTEIATLISQEVGMPFAYSNVVQAGLPVQSFVSIAEMALSYPFEEEVYNSLVVREPIGVVVAITPWNYPLHQIVAKVAPALTAGCTVVLKPSEVAPLNAYVLAEVFAEIGLPPGVFNLVTGTGASVGETLVAHPDVDMVSLTGSTVAGRRIGAVAAQTIKRIALELGGKSPLIVLDDADLVEAVTAGLNGCFLNSGQTCIALTRMIVPRSRLAEVEAIVKAGTESLIVGDPFDPSTVLGPLVSATQRDRVVEYIEKGVAEGARLLTGGPTAPEGLGRGFYVRPTVFSDVTPDMTIVREEIFGPVLVLQAYDGEDEAVRLANDTIFGLNAAVYSESQDRAVAVARRIRAGQVQINDGAFNIHAPFGGYGQSGNGREFGKWGIDEFLETKSMQLP</sequence>
<keyword evidence="9" id="KW-1185">Reference proteome</keyword>
<gene>
    <name evidence="8" type="ORF">FHU29_001526</name>
</gene>
<dbReference type="InterPro" id="IPR016161">
    <property type="entry name" value="Ald_DH/histidinol_DH"/>
</dbReference>
<evidence type="ECO:0000259" key="7">
    <source>
        <dbReference type="Pfam" id="PF00171"/>
    </source>
</evidence>
<comment type="similarity">
    <text evidence="1 6">Belongs to the aldehyde dehydrogenase family.</text>
</comment>
<evidence type="ECO:0000313" key="9">
    <source>
        <dbReference type="Proteomes" id="UP000567922"/>
    </source>
</evidence>
<dbReference type="GO" id="GO:0004029">
    <property type="term" value="F:aldehyde dehydrogenase (NAD+) activity"/>
    <property type="evidence" value="ECO:0007669"/>
    <property type="project" value="UniProtKB-EC"/>
</dbReference>
<reference evidence="8 9" key="1">
    <citation type="submission" date="2020-08" db="EMBL/GenBank/DDBJ databases">
        <title>Sequencing the genomes of 1000 actinobacteria strains.</title>
        <authorList>
            <person name="Klenk H.-P."/>
        </authorList>
    </citation>
    <scope>NUCLEOTIDE SEQUENCE [LARGE SCALE GENOMIC DNA]</scope>
    <source>
        <strain evidence="8 9">DSM 45258</strain>
    </source>
</reference>
<dbReference type="PANTHER" id="PTHR42804:SF1">
    <property type="entry name" value="ALDEHYDE DEHYDROGENASE-RELATED"/>
    <property type="match status" value="1"/>
</dbReference>
<evidence type="ECO:0000256" key="2">
    <source>
        <dbReference type="ARBA" id="ARBA00023002"/>
    </source>
</evidence>
<comment type="caution">
    <text evidence="8">The sequence shown here is derived from an EMBL/GenBank/DDBJ whole genome shotgun (WGS) entry which is preliminary data.</text>
</comment>
<dbReference type="SUPFAM" id="SSF53720">
    <property type="entry name" value="ALDH-like"/>
    <property type="match status" value="1"/>
</dbReference>
<organism evidence="8 9">
    <name type="scientific">Hoyosella altamirensis</name>
    <dbReference type="NCBI Taxonomy" id="616997"/>
    <lineage>
        <taxon>Bacteria</taxon>
        <taxon>Bacillati</taxon>
        <taxon>Actinomycetota</taxon>
        <taxon>Actinomycetes</taxon>
        <taxon>Mycobacteriales</taxon>
        <taxon>Hoyosellaceae</taxon>
        <taxon>Hoyosella</taxon>
    </lineage>
</organism>
<evidence type="ECO:0000256" key="3">
    <source>
        <dbReference type="ARBA" id="ARBA00024226"/>
    </source>
</evidence>
<dbReference type="Pfam" id="PF00171">
    <property type="entry name" value="Aldedh"/>
    <property type="match status" value="1"/>
</dbReference>
<name>A0A839RJT8_9ACTN</name>
<proteinExistence type="inferred from homology"/>
<comment type="catalytic activity">
    <reaction evidence="4">
        <text>an aldehyde + NAD(+) + H2O = a carboxylate + NADH + 2 H(+)</text>
        <dbReference type="Rhea" id="RHEA:16185"/>
        <dbReference type="ChEBI" id="CHEBI:15377"/>
        <dbReference type="ChEBI" id="CHEBI:15378"/>
        <dbReference type="ChEBI" id="CHEBI:17478"/>
        <dbReference type="ChEBI" id="CHEBI:29067"/>
        <dbReference type="ChEBI" id="CHEBI:57540"/>
        <dbReference type="ChEBI" id="CHEBI:57945"/>
        <dbReference type="EC" id="1.2.1.3"/>
    </reaction>
</comment>
<dbReference type="EMBL" id="JACHWS010000001">
    <property type="protein sequence ID" value="MBB3037092.1"/>
    <property type="molecule type" value="Genomic_DNA"/>
</dbReference>
<dbReference type="PROSITE" id="PS00687">
    <property type="entry name" value="ALDEHYDE_DEHYDR_GLU"/>
    <property type="match status" value="1"/>
</dbReference>
<evidence type="ECO:0000313" key="8">
    <source>
        <dbReference type="EMBL" id="MBB3037092.1"/>
    </source>
</evidence>